<feature type="signal peptide" evidence="3">
    <location>
        <begin position="1"/>
        <end position="20"/>
    </location>
</feature>
<dbReference type="GeneTree" id="ENSGT01150000287160"/>
<dbReference type="PANTHER" id="PTHR23268:SF102">
    <property type="entry name" value="IMMUNOGLOBULIN V-SET DOMAIN-CONTAINING PROTEIN"/>
    <property type="match status" value="1"/>
</dbReference>
<dbReference type="GO" id="GO:0007166">
    <property type="term" value="P:cell surface receptor signaling pathway"/>
    <property type="evidence" value="ECO:0007669"/>
    <property type="project" value="TreeGrafter"/>
</dbReference>
<reference evidence="5" key="3">
    <citation type="submission" date="2025-09" db="UniProtKB">
        <authorList>
            <consortium name="Ensembl"/>
        </authorList>
    </citation>
    <scope>IDENTIFICATION</scope>
</reference>
<feature type="chain" id="PRO_5018130941" description="Ig-like domain-containing protein" evidence="3">
    <location>
        <begin position="21"/>
        <end position="116"/>
    </location>
</feature>
<dbReference type="SUPFAM" id="SSF48726">
    <property type="entry name" value="Immunoglobulin"/>
    <property type="match status" value="1"/>
</dbReference>
<dbReference type="SMART" id="SM00406">
    <property type="entry name" value="IGv"/>
    <property type="match status" value="1"/>
</dbReference>
<evidence type="ECO:0000313" key="6">
    <source>
        <dbReference type="Proteomes" id="UP000265160"/>
    </source>
</evidence>
<dbReference type="Proteomes" id="UP000265160">
    <property type="component" value="LG19"/>
</dbReference>
<keyword evidence="2" id="KW-0391">Immunity</keyword>
<dbReference type="GO" id="GO:0005886">
    <property type="term" value="C:plasma membrane"/>
    <property type="evidence" value="ECO:0007669"/>
    <property type="project" value="TreeGrafter"/>
</dbReference>
<dbReference type="AlphaFoldDB" id="A0A3P9BZP4"/>
<dbReference type="Pfam" id="PF07686">
    <property type="entry name" value="V-set"/>
    <property type="match status" value="1"/>
</dbReference>
<keyword evidence="6" id="KW-1185">Reference proteome</keyword>
<evidence type="ECO:0000256" key="2">
    <source>
        <dbReference type="ARBA" id="ARBA00022859"/>
    </source>
</evidence>
<protein>
    <recommendedName>
        <fullName evidence="4">Ig-like domain-containing protein</fullName>
    </recommendedName>
</protein>
<evidence type="ECO:0000313" key="5">
    <source>
        <dbReference type="Ensembl" id="ENSMZEP00005015322.1"/>
    </source>
</evidence>
<dbReference type="InterPro" id="IPR013106">
    <property type="entry name" value="Ig_V-set"/>
</dbReference>
<reference evidence="5 6" key="1">
    <citation type="journal article" date="2014" name="Nature">
        <title>The genomic substrate for adaptive radiation in African cichlid fish.</title>
        <authorList>
            <person name="Brawand D."/>
            <person name="Wagner C.E."/>
            <person name="Li Y.I."/>
            <person name="Malinsky M."/>
            <person name="Keller I."/>
            <person name="Fan S."/>
            <person name="Simakov O."/>
            <person name="Ng A.Y."/>
            <person name="Lim Z.W."/>
            <person name="Bezault E."/>
            <person name="Turner-Maier J."/>
            <person name="Johnson J."/>
            <person name="Alcazar R."/>
            <person name="Noh H.J."/>
            <person name="Russell P."/>
            <person name="Aken B."/>
            <person name="Alfoldi J."/>
            <person name="Amemiya C."/>
            <person name="Azzouzi N."/>
            <person name="Baroiller J.F."/>
            <person name="Barloy-Hubler F."/>
            <person name="Berlin A."/>
            <person name="Bloomquist R."/>
            <person name="Carleton K.L."/>
            <person name="Conte M.A."/>
            <person name="D'Cotta H."/>
            <person name="Eshel O."/>
            <person name="Gaffney L."/>
            <person name="Galibert F."/>
            <person name="Gante H.F."/>
            <person name="Gnerre S."/>
            <person name="Greuter L."/>
            <person name="Guyon R."/>
            <person name="Haddad N.S."/>
            <person name="Haerty W."/>
            <person name="Harris R.M."/>
            <person name="Hofmann H.A."/>
            <person name="Hourlier T."/>
            <person name="Hulata G."/>
            <person name="Jaffe D.B."/>
            <person name="Lara M."/>
            <person name="Lee A.P."/>
            <person name="MacCallum I."/>
            <person name="Mwaiko S."/>
            <person name="Nikaido M."/>
            <person name="Nishihara H."/>
            <person name="Ozouf-Costaz C."/>
            <person name="Penman D.J."/>
            <person name="Przybylski D."/>
            <person name="Rakotomanga M."/>
            <person name="Renn S.C.P."/>
            <person name="Ribeiro F.J."/>
            <person name="Ron M."/>
            <person name="Salzburger W."/>
            <person name="Sanchez-Pulido L."/>
            <person name="Santos M.E."/>
            <person name="Searle S."/>
            <person name="Sharpe T."/>
            <person name="Swofford R."/>
            <person name="Tan F.J."/>
            <person name="Williams L."/>
            <person name="Young S."/>
            <person name="Yin S."/>
            <person name="Okada N."/>
            <person name="Kocher T.D."/>
            <person name="Miska E.A."/>
            <person name="Lander E.S."/>
            <person name="Venkatesh B."/>
            <person name="Fernald R.D."/>
            <person name="Meyer A."/>
            <person name="Ponting C.P."/>
            <person name="Streelman J.T."/>
            <person name="Lindblad-Toh K."/>
            <person name="Seehausen O."/>
            <person name="Di Palma F."/>
        </authorList>
    </citation>
    <scope>NUCLEOTIDE SEQUENCE</scope>
</reference>
<accession>A0A3P9BZP4</accession>
<evidence type="ECO:0000256" key="3">
    <source>
        <dbReference type="SAM" id="SignalP"/>
    </source>
</evidence>
<dbReference type="InterPro" id="IPR036179">
    <property type="entry name" value="Ig-like_dom_sf"/>
</dbReference>
<feature type="domain" description="Ig-like" evidence="4">
    <location>
        <begin position="1"/>
        <end position="116"/>
    </location>
</feature>
<dbReference type="PROSITE" id="PS50835">
    <property type="entry name" value="IG_LIKE"/>
    <property type="match status" value="1"/>
</dbReference>
<dbReference type="PANTHER" id="PTHR23268">
    <property type="entry name" value="T-CELL RECEPTOR BETA CHAIN"/>
    <property type="match status" value="1"/>
</dbReference>
<organism evidence="5 6">
    <name type="scientific">Maylandia zebra</name>
    <name type="common">zebra mbuna</name>
    <dbReference type="NCBI Taxonomy" id="106582"/>
    <lineage>
        <taxon>Eukaryota</taxon>
        <taxon>Metazoa</taxon>
        <taxon>Chordata</taxon>
        <taxon>Craniata</taxon>
        <taxon>Vertebrata</taxon>
        <taxon>Euteleostomi</taxon>
        <taxon>Actinopterygii</taxon>
        <taxon>Neopterygii</taxon>
        <taxon>Teleostei</taxon>
        <taxon>Neoteleostei</taxon>
        <taxon>Acanthomorphata</taxon>
        <taxon>Ovalentaria</taxon>
        <taxon>Cichlomorphae</taxon>
        <taxon>Cichliformes</taxon>
        <taxon>Cichlidae</taxon>
        <taxon>African cichlids</taxon>
        <taxon>Pseudocrenilabrinae</taxon>
        <taxon>Haplochromini</taxon>
        <taxon>Maylandia</taxon>
        <taxon>Maylandia zebra complex</taxon>
    </lineage>
</organism>
<evidence type="ECO:0000259" key="4">
    <source>
        <dbReference type="PROSITE" id="PS50835"/>
    </source>
</evidence>
<dbReference type="InterPro" id="IPR013783">
    <property type="entry name" value="Ig-like_fold"/>
</dbReference>
<dbReference type="GO" id="GO:0002376">
    <property type="term" value="P:immune system process"/>
    <property type="evidence" value="ECO:0007669"/>
    <property type="project" value="UniProtKB-KW"/>
</dbReference>
<keyword evidence="1 3" id="KW-0732">Signal</keyword>
<proteinExistence type="predicted"/>
<evidence type="ECO:0000256" key="1">
    <source>
        <dbReference type="ARBA" id="ARBA00022729"/>
    </source>
</evidence>
<dbReference type="InterPro" id="IPR050413">
    <property type="entry name" value="TCR_beta_variable"/>
</dbReference>
<sequence>PASIVFAFLLGSSLSDRVHQDPADMYKNQGRAAEITCSHSIDSYDVILWYKQTENSQLQLLGYMYITNPFVEPGVTVTIAGNANKDKTCTLTIKDLFMNSSAVYFCAARYHSATYH</sequence>
<reference evidence="5" key="2">
    <citation type="submission" date="2025-08" db="UniProtKB">
        <authorList>
            <consortium name="Ensembl"/>
        </authorList>
    </citation>
    <scope>IDENTIFICATION</scope>
</reference>
<name>A0A3P9BZP4_9CICH</name>
<dbReference type="Ensembl" id="ENSMZET00005015815.1">
    <property type="protein sequence ID" value="ENSMZEP00005015322.1"/>
    <property type="gene ID" value="ENSMZEG00005011500.1"/>
</dbReference>
<dbReference type="InterPro" id="IPR007110">
    <property type="entry name" value="Ig-like_dom"/>
</dbReference>
<dbReference type="Gene3D" id="2.60.40.10">
    <property type="entry name" value="Immunoglobulins"/>
    <property type="match status" value="1"/>
</dbReference>